<dbReference type="Proteomes" id="UP000015101">
    <property type="component" value="Unassembled WGS sequence"/>
</dbReference>
<dbReference type="EnsemblMetazoa" id="HelroT177355">
    <property type="protein sequence ID" value="HelroP177355"/>
    <property type="gene ID" value="HelroG177355"/>
</dbReference>
<dbReference type="EMBL" id="AMQM01006017">
    <property type="status" value="NOT_ANNOTATED_CDS"/>
    <property type="molecule type" value="Genomic_DNA"/>
</dbReference>
<dbReference type="AlphaFoldDB" id="T1FBK1"/>
<name>T1FBK1_HELRO</name>
<reference evidence="3" key="1">
    <citation type="submission" date="2012-12" db="EMBL/GenBank/DDBJ databases">
        <authorList>
            <person name="Hellsten U."/>
            <person name="Grimwood J."/>
            <person name="Chapman J.A."/>
            <person name="Shapiro H."/>
            <person name="Aerts A."/>
            <person name="Otillar R.P."/>
            <person name="Terry A.Y."/>
            <person name="Boore J.L."/>
            <person name="Simakov O."/>
            <person name="Marletaz F."/>
            <person name="Cho S.-J."/>
            <person name="Edsinger-Gonzales E."/>
            <person name="Havlak P."/>
            <person name="Kuo D.-H."/>
            <person name="Larsson T."/>
            <person name="Lv J."/>
            <person name="Arendt D."/>
            <person name="Savage R."/>
            <person name="Osoegawa K."/>
            <person name="de Jong P."/>
            <person name="Lindberg D.R."/>
            <person name="Seaver E.C."/>
            <person name="Weisblat D.A."/>
            <person name="Putnam N.H."/>
            <person name="Grigoriev I.V."/>
            <person name="Rokhsar D.S."/>
        </authorList>
    </citation>
    <scope>NUCLEOTIDE SEQUENCE</scope>
</reference>
<dbReference type="KEGG" id="hro:HELRODRAFT_177355"/>
<accession>T1FBK1</accession>
<dbReference type="SUPFAM" id="SSF56436">
    <property type="entry name" value="C-type lectin-like"/>
    <property type="match status" value="1"/>
</dbReference>
<dbReference type="InParanoid" id="T1FBK1"/>
<reference evidence="2" key="3">
    <citation type="submission" date="2015-06" db="UniProtKB">
        <authorList>
            <consortium name="EnsemblMetazoa"/>
        </authorList>
    </citation>
    <scope>IDENTIFICATION</scope>
</reference>
<dbReference type="CDD" id="cd00037">
    <property type="entry name" value="CLECT"/>
    <property type="match status" value="1"/>
</dbReference>
<dbReference type="EMBL" id="KB097222">
    <property type="protein sequence ID" value="ESN98117.1"/>
    <property type="molecule type" value="Genomic_DNA"/>
</dbReference>
<proteinExistence type="predicted"/>
<keyword evidence="3" id="KW-1185">Reference proteome</keyword>
<dbReference type="RefSeq" id="XP_009023810.1">
    <property type="nucleotide sequence ID" value="XM_009025562.1"/>
</dbReference>
<evidence type="ECO:0000313" key="1">
    <source>
        <dbReference type="EMBL" id="ESN98117.1"/>
    </source>
</evidence>
<reference evidence="1 3" key="2">
    <citation type="journal article" date="2013" name="Nature">
        <title>Insights into bilaterian evolution from three spiralian genomes.</title>
        <authorList>
            <person name="Simakov O."/>
            <person name="Marletaz F."/>
            <person name="Cho S.J."/>
            <person name="Edsinger-Gonzales E."/>
            <person name="Havlak P."/>
            <person name="Hellsten U."/>
            <person name="Kuo D.H."/>
            <person name="Larsson T."/>
            <person name="Lv J."/>
            <person name="Arendt D."/>
            <person name="Savage R."/>
            <person name="Osoegawa K."/>
            <person name="de Jong P."/>
            <person name="Grimwood J."/>
            <person name="Chapman J.A."/>
            <person name="Shapiro H."/>
            <person name="Aerts A."/>
            <person name="Otillar R.P."/>
            <person name="Terry A.Y."/>
            <person name="Boore J.L."/>
            <person name="Grigoriev I.V."/>
            <person name="Lindberg D.R."/>
            <person name="Seaver E.C."/>
            <person name="Weisblat D.A."/>
            <person name="Putnam N.H."/>
            <person name="Rokhsar D.S."/>
        </authorList>
    </citation>
    <scope>NUCLEOTIDE SEQUENCE</scope>
</reference>
<dbReference type="GeneID" id="20206200"/>
<evidence type="ECO:0000313" key="2">
    <source>
        <dbReference type="EnsemblMetazoa" id="HelroP177355"/>
    </source>
</evidence>
<gene>
    <name evidence="2" type="primary">20206200</name>
    <name evidence="1" type="ORF">HELRODRAFT_177355</name>
</gene>
<evidence type="ECO:0000313" key="3">
    <source>
        <dbReference type="Proteomes" id="UP000015101"/>
    </source>
</evidence>
<organism evidence="2 3">
    <name type="scientific">Helobdella robusta</name>
    <name type="common">Californian leech</name>
    <dbReference type="NCBI Taxonomy" id="6412"/>
    <lineage>
        <taxon>Eukaryota</taxon>
        <taxon>Metazoa</taxon>
        <taxon>Spiralia</taxon>
        <taxon>Lophotrochozoa</taxon>
        <taxon>Annelida</taxon>
        <taxon>Clitellata</taxon>
        <taxon>Hirudinea</taxon>
        <taxon>Rhynchobdellida</taxon>
        <taxon>Glossiphoniidae</taxon>
        <taxon>Helobdella</taxon>
    </lineage>
</organism>
<dbReference type="HOGENOM" id="CLU_840146_0_0_1"/>
<dbReference type="CTD" id="20206200"/>
<protein>
    <recommendedName>
        <fullName evidence="4">C-type lectin domain-containing protein</fullName>
    </recommendedName>
</protein>
<sequence>MANNLGAIITDRRLRLLDIPVKLYRQFEKSLNSIPFKSTLFADIKESLKEKQLIQDYGLEVSEKDNLNVVVRNIYDGIKSQKININSIIALIKKLKTFDWGRLVNDSSLSDTLKTLNIKKLGAIIAAVKDNIFVDTPELLFDYELNPNDFEKYKKVALSIAEGLSKMNMSYSSVVSTLARGFEKKFMKSIESGKLNINMNGLGKKIRKKLNFTRLNADPFDIKNDELKDLGMDNETWNQISYRIIEEGEDARGNVEQDRVVYRDSIGSDCIVVYYGVTSWYEAQSFCAEKGGYLMVFKDDQDFALLDKPELKNVPDLSSVGLVLQEIIGPG</sequence>
<dbReference type="InterPro" id="IPR016187">
    <property type="entry name" value="CTDL_fold"/>
</dbReference>
<evidence type="ECO:0008006" key="4">
    <source>
        <dbReference type="Google" id="ProtNLM"/>
    </source>
</evidence>